<proteinExistence type="predicted"/>
<dbReference type="EMBL" id="KQ234625">
    <property type="protein sequence ID" value="KMZ76770.1"/>
    <property type="molecule type" value="Genomic_DNA"/>
</dbReference>
<protein>
    <recommendedName>
        <fullName evidence="4">Variable surface protein Vir35</fullName>
    </recommendedName>
</protein>
<accession>A0A0J9S222</accession>
<evidence type="ECO:0000256" key="1">
    <source>
        <dbReference type="SAM" id="Phobius"/>
    </source>
</evidence>
<gene>
    <name evidence="2" type="ORF">PVIIG_05851</name>
</gene>
<dbReference type="Proteomes" id="UP000053562">
    <property type="component" value="Unassembled WGS sequence"/>
</dbReference>
<evidence type="ECO:0008006" key="4">
    <source>
        <dbReference type="Google" id="ProtNLM"/>
    </source>
</evidence>
<sequence length="213" mass="24614">MNYLKGNTWKVRNHRLLTNDDPQSEIEQSSVQENLKEPGAKNKIKDITGSSDIYEKVKKDTSNSMHAYIKKLEHGYTNKKGLKRLDCLYEKKLFDEMYRLDKIAGSMKSENSYLKKVIWKRYGLRFIVFLLVILFGIVGSIVCKFCGTTEGANCGGSNNISERCKNIENVLLGTNGIIFIPLIIAYLSFILYILSKVEKYRRLKKKYSKTRKM</sequence>
<keyword evidence="1" id="KW-1133">Transmembrane helix</keyword>
<evidence type="ECO:0000313" key="2">
    <source>
        <dbReference type="EMBL" id="KMZ76770.1"/>
    </source>
</evidence>
<organism evidence="2 3">
    <name type="scientific">Plasmodium vivax India VII</name>
    <dbReference type="NCBI Taxonomy" id="1077284"/>
    <lineage>
        <taxon>Eukaryota</taxon>
        <taxon>Sar</taxon>
        <taxon>Alveolata</taxon>
        <taxon>Apicomplexa</taxon>
        <taxon>Aconoidasida</taxon>
        <taxon>Haemosporida</taxon>
        <taxon>Plasmodiidae</taxon>
        <taxon>Plasmodium</taxon>
        <taxon>Plasmodium (Plasmodium)</taxon>
    </lineage>
</organism>
<reference evidence="2 3" key="1">
    <citation type="submission" date="2011-08" db="EMBL/GenBank/DDBJ databases">
        <title>The Genome Sequence of Plasmodium vivax India VII.</title>
        <authorList>
            <consortium name="The Broad Institute Genome Sequencing Platform"/>
            <consortium name="The Broad Institute Genome Sequencing Center for Infectious Disease"/>
            <person name="Neafsey D."/>
            <person name="Carlton J."/>
            <person name="Barnwell J."/>
            <person name="Collins W."/>
            <person name="Escalante A."/>
            <person name="Mullikin J."/>
            <person name="Saul A."/>
            <person name="Guigo R."/>
            <person name="Camara F."/>
            <person name="Young S.K."/>
            <person name="Zeng Q."/>
            <person name="Gargeya S."/>
            <person name="Fitzgerald M."/>
            <person name="Haas B."/>
            <person name="Abouelleil A."/>
            <person name="Alvarado L."/>
            <person name="Arachchi H.M."/>
            <person name="Berlin A."/>
            <person name="Brown A."/>
            <person name="Chapman S.B."/>
            <person name="Chen Z."/>
            <person name="Dunbar C."/>
            <person name="Freedman E."/>
            <person name="Gearin G."/>
            <person name="Gellesch M."/>
            <person name="Goldberg J."/>
            <person name="Griggs A."/>
            <person name="Gujja S."/>
            <person name="Heiman D."/>
            <person name="Howarth C."/>
            <person name="Larson L."/>
            <person name="Lui A."/>
            <person name="MacDonald P.J.P."/>
            <person name="Montmayeur A."/>
            <person name="Murphy C."/>
            <person name="Neiman D."/>
            <person name="Pearson M."/>
            <person name="Priest M."/>
            <person name="Roberts A."/>
            <person name="Saif S."/>
            <person name="Shea T."/>
            <person name="Shenoy N."/>
            <person name="Sisk P."/>
            <person name="Stolte C."/>
            <person name="Sykes S."/>
            <person name="Wortman J."/>
            <person name="Nusbaum C."/>
            <person name="Birren B."/>
        </authorList>
    </citation>
    <scope>NUCLEOTIDE SEQUENCE [LARGE SCALE GENOMIC DNA]</scope>
    <source>
        <strain evidence="2 3">India VII</strain>
    </source>
</reference>
<dbReference type="OrthoDB" id="10693411at2759"/>
<evidence type="ECO:0000313" key="3">
    <source>
        <dbReference type="Proteomes" id="UP000053562"/>
    </source>
</evidence>
<keyword evidence="1" id="KW-0472">Membrane</keyword>
<feature type="transmembrane region" description="Helical" evidence="1">
    <location>
        <begin position="122"/>
        <end position="142"/>
    </location>
</feature>
<name>A0A0J9S222_PLAVI</name>
<dbReference type="AlphaFoldDB" id="A0A0J9S222"/>
<dbReference type="InterPro" id="IPR022139">
    <property type="entry name" value="Fam-L/Fam-M-like_plasmodium"/>
</dbReference>
<keyword evidence="1" id="KW-0812">Transmembrane</keyword>
<dbReference type="Pfam" id="PF12420">
    <property type="entry name" value="DUF3671"/>
    <property type="match status" value="1"/>
</dbReference>
<feature type="transmembrane region" description="Helical" evidence="1">
    <location>
        <begin position="176"/>
        <end position="195"/>
    </location>
</feature>